<dbReference type="Proteomes" id="UP000678513">
    <property type="component" value="Chromosome"/>
</dbReference>
<dbReference type="InterPro" id="IPR049484">
    <property type="entry name" value="Rv0078-like_C"/>
</dbReference>
<evidence type="ECO:0000259" key="1">
    <source>
        <dbReference type="Pfam" id="PF21351"/>
    </source>
</evidence>
<dbReference type="EMBL" id="CP072384">
    <property type="protein sequence ID" value="QUC08303.1"/>
    <property type="molecule type" value="Genomic_DNA"/>
</dbReference>
<sequence>MVSGPLTRAVADRVSAAAEQCSDPWDKLVAGCEAFLASNADPEIRQIMLIDAPAVLGWDEWRSMDEASSGKLLVEVLGELIDQGTVAPQPVEPIARLLSGAMNEAAVWLAETDSPNALADTLAALRRLLESLRASR</sequence>
<evidence type="ECO:0000313" key="3">
    <source>
        <dbReference type="Proteomes" id="UP000678513"/>
    </source>
</evidence>
<organism evidence="2 3">
    <name type="scientific">Arachnia rubra</name>
    <dbReference type="NCBI Taxonomy" id="1547448"/>
    <lineage>
        <taxon>Bacteria</taxon>
        <taxon>Bacillati</taxon>
        <taxon>Actinomycetota</taxon>
        <taxon>Actinomycetes</taxon>
        <taxon>Propionibacteriales</taxon>
        <taxon>Propionibacteriaceae</taxon>
        <taxon>Arachnia</taxon>
    </lineage>
</organism>
<gene>
    <name evidence="2" type="ORF">J5A65_00670</name>
</gene>
<reference evidence="2 3" key="1">
    <citation type="submission" date="2021-03" db="EMBL/GenBank/DDBJ databases">
        <title>Human Oral Microbial Genomes.</title>
        <authorList>
            <person name="Johnston C.D."/>
            <person name="Chen T."/>
            <person name="Dewhirst F.E."/>
        </authorList>
    </citation>
    <scope>NUCLEOTIDE SEQUENCE [LARGE SCALE GENOMIC DNA]</scope>
    <source>
        <strain evidence="2 3">DSMZ 100122</strain>
    </source>
</reference>
<feature type="domain" description="Transcriptional regulator Rv0078-like C-terminal" evidence="1">
    <location>
        <begin position="25"/>
        <end position="132"/>
    </location>
</feature>
<name>A0ABX7Y713_9ACTN</name>
<dbReference type="Gene3D" id="1.10.357.10">
    <property type="entry name" value="Tetracycline Repressor, domain 2"/>
    <property type="match status" value="1"/>
</dbReference>
<protein>
    <recommendedName>
        <fullName evidence="1">Transcriptional regulator Rv0078-like C-terminal domain-containing protein</fullName>
    </recommendedName>
</protein>
<dbReference type="Pfam" id="PF21351">
    <property type="entry name" value="TetR_C_41"/>
    <property type="match status" value="1"/>
</dbReference>
<dbReference type="RefSeq" id="WP_212324014.1">
    <property type="nucleotide sequence ID" value="NZ_AP024463.1"/>
</dbReference>
<accession>A0ABX7Y713</accession>
<keyword evidence="3" id="KW-1185">Reference proteome</keyword>
<proteinExistence type="predicted"/>
<evidence type="ECO:0000313" key="2">
    <source>
        <dbReference type="EMBL" id="QUC08303.1"/>
    </source>
</evidence>